<evidence type="ECO:0000313" key="2">
    <source>
        <dbReference type="Proteomes" id="UP001307608"/>
    </source>
</evidence>
<reference evidence="1 2" key="1">
    <citation type="submission" date="2023-01" db="EMBL/GenBank/DDBJ databases">
        <title>Complete genome sequence of Marinomonas pontica strain 200518_36.</title>
        <authorList>
            <person name="Ueki S."/>
            <person name="Gajardo G."/>
            <person name="Maruyama F."/>
        </authorList>
    </citation>
    <scope>NUCLEOTIDE SEQUENCE [LARGE SCALE GENOMIC DNA]</scope>
    <source>
        <strain evidence="1 2">200518_36</strain>
    </source>
</reference>
<organism evidence="1 2">
    <name type="scientific">Marinomonas pontica</name>
    <dbReference type="NCBI Taxonomy" id="264739"/>
    <lineage>
        <taxon>Bacteria</taxon>
        <taxon>Pseudomonadati</taxon>
        <taxon>Pseudomonadota</taxon>
        <taxon>Gammaproteobacteria</taxon>
        <taxon>Oceanospirillales</taxon>
        <taxon>Oceanospirillaceae</taxon>
        <taxon>Marinomonas</taxon>
    </lineage>
</organism>
<evidence type="ECO:0000313" key="1">
    <source>
        <dbReference type="EMBL" id="BDX02302.1"/>
    </source>
</evidence>
<dbReference type="EMBL" id="AP027271">
    <property type="protein sequence ID" value="BDX02302.1"/>
    <property type="molecule type" value="Genomic_DNA"/>
</dbReference>
<protein>
    <submittedName>
        <fullName evidence="1">Uncharacterized protein</fullName>
    </submittedName>
</protein>
<name>A0ABM8FB46_9GAMM</name>
<sequence>MMKEHSLDQRTFTQHDCRLLYDMLSVCLDGVFANSRLHNRADNTLEKQVFQSLSVLYRHLAACLMVNINRQVVKVNAAGTNAASPTASIIATAYLAALDGSASQAPIQVMDVNKQTIRQLRVWSQQLVNEPFVCAISDNLASLQRGIDRAQQRRENAQL</sequence>
<accession>A0ABM8FB46</accession>
<keyword evidence="2" id="KW-1185">Reference proteome</keyword>
<dbReference type="Proteomes" id="UP001307608">
    <property type="component" value="Chromosome"/>
</dbReference>
<gene>
    <name evidence="1" type="ORF">MACH16_10500</name>
</gene>
<dbReference type="RefSeq" id="WP_265728913.1">
    <property type="nucleotide sequence ID" value="NZ_JAODTL010000040.1"/>
</dbReference>
<proteinExistence type="predicted"/>